<reference evidence="2 3" key="1">
    <citation type="submission" date="2019-12" db="EMBL/GenBank/DDBJ databases">
        <authorList>
            <person name="Zhao J."/>
        </authorList>
    </citation>
    <scope>NUCLEOTIDE SEQUENCE [LARGE SCALE GENOMIC DNA]</scope>
    <source>
        <strain evidence="2 3">S-15</strain>
    </source>
</reference>
<dbReference type="EMBL" id="WWNE01000007">
    <property type="protein sequence ID" value="NBG66371.1"/>
    <property type="molecule type" value="Genomic_DNA"/>
</dbReference>
<dbReference type="AlphaFoldDB" id="A0A6N9NLL7"/>
<keyword evidence="3" id="KW-1185">Reference proteome</keyword>
<protein>
    <recommendedName>
        <fullName evidence="4">Cell division protein ZapB</fullName>
    </recommendedName>
</protein>
<keyword evidence="1" id="KW-0175">Coiled coil</keyword>
<evidence type="ECO:0000313" key="2">
    <source>
        <dbReference type="EMBL" id="NBG66371.1"/>
    </source>
</evidence>
<comment type="caution">
    <text evidence="2">The sequence shown here is derived from an EMBL/GenBank/DDBJ whole genome shotgun (WGS) entry which is preliminary data.</text>
</comment>
<evidence type="ECO:0000313" key="3">
    <source>
        <dbReference type="Proteomes" id="UP000470771"/>
    </source>
</evidence>
<organism evidence="2 3">
    <name type="scientific">Acidiluteibacter ferrifornacis</name>
    <dbReference type="NCBI Taxonomy" id="2692424"/>
    <lineage>
        <taxon>Bacteria</taxon>
        <taxon>Pseudomonadati</taxon>
        <taxon>Bacteroidota</taxon>
        <taxon>Flavobacteriia</taxon>
        <taxon>Flavobacteriales</taxon>
        <taxon>Cryomorphaceae</taxon>
        <taxon>Acidiluteibacter</taxon>
    </lineage>
</organism>
<evidence type="ECO:0000256" key="1">
    <source>
        <dbReference type="SAM" id="Coils"/>
    </source>
</evidence>
<proteinExistence type="predicted"/>
<dbReference type="Proteomes" id="UP000470771">
    <property type="component" value="Unassembled WGS sequence"/>
</dbReference>
<sequence length="94" mass="10871">MENLSLTVKGIKAKLLELVKKHQLTLEQLEQEKKRVEELQQEIADLRGELNELNDKNKILKIAGQSTDGSNREMKLKLNELVREVDKCIAQFNK</sequence>
<feature type="coiled-coil region" evidence="1">
    <location>
        <begin position="12"/>
        <end position="91"/>
    </location>
</feature>
<dbReference type="RefSeq" id="WP_160633323.1">
    <property type="nucleotide sequence ID" value="NZ_WWNE01000007.1"/>
</dbReference>
<gene>
    <name evidence="2" type="ORF">GQN54_09605</name>
</gene>
<evidence type="ECO:0008006" key="4">
    <source>
        <dbReference type="Google" id="ProtNLM"/>
    </source>
</evidence>
<name>A0A6N9NLL7_9FLAO</name>
<accession>A0A6N9NLL7</accession>